<evidence type="ECO:0000313" key="1">
    <source>
        <dbReference type="EMBL" id="MEK0083070.1"/>
    </source>
</evidence>
<dbReference type="Gene3D" id="1.20.1220.20">
    <property type="entry name" value="Uncharcterised protein PF01724"/>
    <property type="match status" value="1"/>
</dbReference>
<organism evidence="1 2">
    <name type="scientific">Benzoatithermus flavus</name>
    <dbReference type="NCBI Taxonomy" id="3108223"/>
    <lineage>
        <taxon>Bacteria</taxon>
        <taxon>Pseudomonadati</taxon>
        <taxon>Pseudomonadota</taxon>
        <taxon>Alphaproteobacteria</taxon>
        <taxon>Geminicoccales</taxon>
        <taxon>Geminicoccaceae</taxon>
        <taxon>Benzoatithermus</taxon>
    </lineage>
</organism>
<name>A0ABU8XRM2_9PROT</name>
<dbReference type="Proteomes" id="UP001375743">
    <property type="component" value="Unassembled WGS sequence"/>
</dbReference>
<dbReference type="PANTHER" id="PTHR34235">
    <property type="entry name" value="SLR1203 PROTEIN-RELATED"/>
    <property type="match status" value="1"/>
</dbReference>
<reference evidence="1 2" key="1">
    <citation type="submission" date="2024-01" db="EMBL/GenBank/DDBJ databases">
        <title>Multi-omics insights into the function and evolution of sodium benzoate biodegradation pathways in Benzoatithermus flavus gen. nov., sp. nov. from hot spring.</title>
        <authorList>
            <person name="Hu C.-J."/>
            <person name="Li W.-J."/>
        </authorList>
    </citation>
    <scope>NUCLEOTIDE SEQUENCE [LARGE SCALE GENOMIC DNA]</scope>
    <source>
        <strain evidence="1 2">SYSU G07066</strain>
    </source>
</reference>
<evidence type="ECO:0000313" key="2">
    <source>
        <dbReference type="Proteomes" id="UP001375743"/>
    </source>
</evidence>
<dbReference type="Pfam" id="PF01724">
    <property type="entry name" value="DUF29"/>
    <property type="match status" value="1"/>
</dbReference>
<proteinExistence type="predicted"/>
<dbReference type="InterPro" id="IPR002636">
    <property type="entry name" value="DUF29"/>
</dbReference>
<sequence length="160" mass="17892">MDQAAQDLYETGFYAWARHQAEALRRLEGLRLDADLDLDHVAGEIDDLGNALRRAVRSQVRCILEHFLKLAFSPAQQPRGGWERSIIDARTELSGDLTRTLRNALLGELDRLYAQTRKAAAKDLENEGAPEAARLLPETCPWSLDGILRDDWYPAPPAAG</sequence>
<accession>A0ABU8XRM2</accession>
<dbReference type="EMBL" id="JBBLZC010000006">
    <property type="protein sequence ID" value="MEK0083070.1"/>
    <property type="molecule type" value="Genomic_DNA"/>
</dbReference>
<keyword evidence="2" id="KW-1185">Reference proteome</keyword>
<gene>
    <name evidence="1" type="ORF">U1T56_07900</name>
</gene>
<comment type="caution">
    <text evidence="1">The sequence shown here is derived from an EMBL/GenBank/DDBJ whole genome shotgun (WGS) entry which is preliminary data.</text>
</comment>
<dbReference type="RefSeq" id="WP_418158917.1">
    <property type="nucleotide sequence ID" value="NZ_JBBLZC010000006.1"/>
</dbReference>
<protein>
    <submittedName>
        <fullName evidence="1">DUF29 domain-containing protein</fullName>
    </submittedName>
</protein>